<dbReference type="EMBL" id="CP162551">
    <property type="protein sequence ID" value="XDI38198.1"/>
    <property type="molecule type" value="Genomic_DNA"/>
</dbReference>
<dbReference type="InterPro" id="IPR025673">
    <property type="entry name" value="PCYCGC"/>
</dbReference>
<feature type="signal peptide" evidence="1">
    <location>
        <begin position="1"/>
        <end position="19"/>
    </location>
</feature>
<gene>
    <name evidence="2" type="ORF">AB3N04_07720</name>
</gene>
<protein>
    <submittedName>
        <fullName evidence="2">PCYCGC motif-containing (Lipo)protein</fullName>
    </submittedName>
</protein>
<dbReference type="AlphaFoldDB" id="A0AB39BX21"/>
<keyword evidence="1" id="KW-0732">Signal</keyword>
<sequence length="166" mass="18608">MKKLGLFLALILLVFPVVGCQSHDMEEEAMEDHANHNMMMGDLHEKTASAEELPTFLANHHEAIGDIYERTPHYQDLLEHMPCYCGCGESVGHRSTFDCFIHERGEDGSVVWDDHGAKCGVCLEIAHASMELYDNGTSVDEIRDLIDERYKEGYAEPTDTPHPSAS</sequence>
<name>A0AB39BX21_9BACI</name>
<evidence type="ECO:0000313" key="2">
    <source>
        <dbReference type="EMBL" id="XDI38198.1"/>
    </source>
</evidence>
<evidence type="ECO:0000256" key="1">
    <source>
        <dbReference type="SAM" id="SignalP"/>
    </source>
</evidence>
<organism evidence="2">
    <name type="scientific">Alkalihalophilus sp. As8PL</name>
    <dbReference type="NCBI Taxonomy" id="3237103"/>
    <lineage>
        <taxon>Bacteria</taxon>
        <taxon>Bacillati</taxon>
        <taxon>Bacillota</taxon>
        <taxon>Bacilli</taxon>
        <taxon>Bacillales</taxon>
        <taxon>Bacillaceae</taxon>
        <taxon>Alkalihalophilus</taxon>
    </lineage>
</organism>
<dbReference type="Pfam" id="PF13798">
    <property type="entry name" value="PCYCGC"/>
    <property type="match status" value="1"/>
</dbReference>
<reference evidence="2" key="1">
    <citation type="submission" date="2024-07" db="EMBL/GenBank/DDBJ databases">
        <title>Identification and characteristics of an arsenic-resistant bacterial isolate, which belongs to a novel species.</title>
        <authorList>
            <person name="Juszczyk A."/>
            <person name="Kowalczyk A."/>
            <person name="Was K."/>
            <person name="Kosowicz W."/>
            <person name="Budzyn A."/>
            <person name="Latowski D."/>
        </authorList>
    </citation>
    <scope>NUCLEOTIDE SEQUENCE</scope>
    <source>
        <strain evidence="2">As8PL</strain>
    </source>
</reference>
<feature type="chain" id="PRO_5044347535" evidence="1">
    <location>
        <begin position="20"/>
        <end position="166"/>
    </location>
</feature>
<dbReference type="RefSeq" id="WP_368505514.1">
    <property type="nucleotide sequence ID" value="NZ_CP162551.1"/>
</dbReference>
<accession>A0AB39BX21</accession>
<proteinExistence type="predicted"/>